<accession>A0A8R2NTA8</accession>
<dbReference type="Proteomes" id="UP000007819">
    <property type="component" value="Unassembled WGS sequence"/>
</dbReference>
<keyword evidence="4" id="KW-1185">Reference proteome</keyword>
<feature type="domain" description="DUF4806" evidence="2">
    <location>
        <begin position="278"/>
        <end position="353"/>
    </location>
</feature>
<dbReference type="RefSeq" id="XP_029347816.1">
    <property type="nucleotide sequence ID" value="XM_029491956.1"/>
</dbReference>
<reference evidence="4" key="1">
    <citation type="submission" date="2010-06" db="EMBL/GenBank/DDBJ databases">
        <authorList>
            <person name="Jiang H."/>
            <person name="Abraham K."/>
            <person name="Ali S."/>
            <person name="Alsbrooks S.L."/>
            <person name="Anim B.N."/>
            <person name="Anosike U.S."/>
            <person name="Attaway T."/>
            <person name="Bandaranaike D.P."/>
            <person name="Battles P.K."/>
            <person name="Bell S.N."/>
            <person name="Bell A.V."/>
            <person name="Beltran B."/>
            <person name="Bickham C."/>
            <person name="Bustamante Y."/>
            <person name="Caleb T."/>
            <person name="Canada A."/>
            <person name="Cardenas V."/>
            <person name="Carter K."/>
            <person name="Chacko J."/>
            <person name="Chandrabose M.N."/>
            <person name="Chavez D."/>
            <person name="Chavez A."/>
            <person name="Chen L."/>
            <person name="Chu H.-S."/>
            <person name="Claassen K.J."/>
            <person name="Cockrell R."/>
            <person name="Collins M."/>
            <person name="Cooper J.A."/>
            <person name="Cree A."/>
            <person name="Curry S.M."/>
            <person name="Da Y."/>
            <person name="Dao M.D."/>
            <person name="Das B."/>
            <person name="Davila M.-L."/>
            <person name="Davy-Carroll L."/>
            <person name="Denson S."/>
            <person name="Dinh H."/>
            <person name="Ebong V.E."/>
            <person name="Edwards J.R."/>
            <person name="Egan A."/>
            <person name="El-Daye J."/>
            <person name="Escobedo L."/>
            <person name="Fernandez S."/>
            <person name="Fernando P.R."/>
            <person name="Flagg N."/>
            <person name="Forbes L.D."/>
            <person name="Fowler R.G."/>
            <person name="Fu Q."/>
            <person name="Gabisi R.A."/>
            <person name="Ganer J."/>
            <person name="Garbino Pronczuk A."/>
            <person name="Garcia R.M."/>
            <person name="Garner T."/>
            <person name="Garrett T.E."/>
            <person name="Gonzalez D.A."/>
            <person name="Hamid H."/>
            <person name="Hawkins E.S."/>
            <person name="Hirani K."/>
            <person name="Hogues M.E."/>
            <person name="Hollins B."/>
            <person name="Hsiao C.-H."/>
            <person name="Jabil R."/>
            <person name="James M.L."/>
            <person name="Jhangiani S.N."/>
            <person name="Johnson B."/>
            <person name="Johnson Q."/>
            <person name="Joshi V."/>
            <person name="Kalu J.B."/>
            <person name="Kam C."/>
            <person name="Kashfia A."/>
            <person name="Keebler J."/>
            <person name="Kisamo H."/>
            <person name="Kovar C.L."/>
            <person name="Lago L.A."/>
            <person name="Lai C.-Y."/>
            <person name="Laidlaw J."/>
            <person name="Lara F."/>
            <person name="Le T.-K."/>
            <person name="Lee S.L."/>
            <person name="Legall F.H."/>
            <person name="Lemon S.J."/>
            <person name="Lewis L.R."/>
            <person name="Li B."/>
            <person name="Liu Y."/>
            <person name="Liu Y.-S."/>
            <person name="Lopez J."/>
            <person name="Lozado R.J."/>
            <person name="Lu J."/>
            <person name="Madu R.C."/>
            <person name="Maheshwari M."/>
            <person name="Maheshwari R."/>
            <person name="Malloy K."/>
            <person name="Martinez E."/>
            <person name="Mathew T."/>
            <person name="Mercado I.C."/>
            <person name="Mercado C."/>
            <person name="Meyer B."/>
            <person name="Montgomery K."/>
            <person name="Morgan M.B."/>
            <person name="Munidasa M."/>
            <person name="Nazareth L.V."/>
            <person name="Nelson J."/>
            <person name="Ng B.M."/>
            <person name="Nguyen N.B."/>
            <person name="Nguyen P.Q."/>
            <person name="Nguyen T."/>
            <person name="Obregon M."/>
            <person name="Okwuonu G.O."/>
            <person name="Onwere C.G."/>
            <person name="Orozco G."/>
            <person name="Parra A."/>
            <person name="Patel S."/>
            <person name="Patil S."/>
            <person name="Perez A."/>
            <person name="Perez Y."/>
            <person name="Pham C."/>
            <person name="Primus E.L."/>
            <person name="Pu L.-L."/>
            <person name="Puazo M."/>
            <person name="Qin X."/>
            <person name="Quiroz J.B."/>
            <person name="Reese J."/>
            <person name="Richards S."/>
            <person name="Rives C.M."/>
            <person name="Robberts R."/>
            <person name="Ruiz S.J."/>
            <person name="Ruiz M.J."/>
            <person name="Santibanez J."/>
            <person name="Schneider B.W."/>
            <person name="Sisson I."/>
            <person name="Smith M."/>
            <person name="Sodergren E."/>
            <person name="Song X.-Z."/>
            <person name="Song B.B."/>
            <person name="Summersgill H."/>
            <person name="Thelus R."/>
            <person name="Thornton R.D."/>
            <person name="Trejos Z.Y."/>
            <person name="Usmani K."/>
            <person name="Vattathil S."/>
            <person name="Villasana D."/>
            <person name="Walker D.L."/>
            <person name="Wang S."/>
            <person name="Wang K."/>
            <person name="White C.S."/>
            <person name="Williams A.C."/>
            <person name="Williamson J."/>
            <person name="Wilson K."/>
            <person name="Woghiren I.O."/>
            <person name="Woodworth J.R."/>
            <person name="Worley K.C."/>
            <person name="Wright R.A."/>
            <person name="Wu W."/>
            <person name="Young L."/>
            <person name="Zhang L."/>
            <person name="Zhang J."/>
            <person name="Zhu Y."/>
            <person name="Muzny D.M."/>
            <person name="Weinstock G."/>
            <person name="Gibbs R.A."/>
        </authorList>
    </citation>
    <scope>NUCLEOTIDE SEQUENCE [LARGE SCALE GENOMIC DNA]</scope>
    <source>
        <strain evidence="4">LSR1</strain>
    </source>
</reference>
<sequence>MDQINKETKYIIGFFEPENKYSIIPINWLKKGKSNQLKCLWPDYRVTSMIIMKGAKPSSKWTTHTVKLISQFVSYQDAAAKELELFLTSEAESQSDNGEDLPNNNNDSTSSDDECIQILKKKKPNENHQLIPTYNTECVVECSVSSPSKTMYDMDANSVIDNNNMYHIPFTKSFTSNFDLSNIPAVSNSTSMLNTRTELNTIDTTGTKSFASHFDLLNIPAELDNHGLDSGKMDQLLNVTNMFFTRIDKKLDIVIDYIKRNPNSNIQASSLDSTFLKYFPMNDLESLINMDALLKNDENISKLNNFINSIGGSDTKQYIKRVLPKLFSNKLATLCSWTGQKNNFRLVDHQIMKAMKKTSYELYKNDEHTFEQAVKDWFRHGAQRLKNEKMASDSSQKAQNN</sequence>
<dbReference type="PANTHER" id="PTHR34153:SF2">
    <property type="entry name" value="SI:CH211-262H13.3-RELATED"/>
    <property type="match status" value="1"/>
</dbReference>
<protein>
    <recommendedName>
        <fullName evidence="2">DUF4806 domain-containing protein</fullName>
    </recommendedName>
</protein>
<dbReference type="InterPro" id="IPR032071">
    <property type="entry name" value="DUF4806"/>
</dbReference>
<reference evidence="3" key="2">
    <citation type="submission" date="2022-06" db="UniProtKB">
        <authorList>
            <consortium name="EnsemblMetazoa"/>
        </authorList>
    </citation>
    <scope>IDENTIFICATION</scope>
</reference>
<evidence type="ECO:0000313" key="3">
    <source>
        <dbReference type="EnsemblMetazoa" id="XP_029347816.1"/>
    </source>
</evidence>
<dbReference type="OrthoDB" id="6626930at2759"/>
<name>A0A8R2NTA8_ACYPI</name>
<dbReference type="EnsemblMetazoa" id="XM_029491956.1">
    <property type="protein sequence ID" value="XP_029347816.1"/>
    <property type="gene ID" value="LOC115034650"/>
</dbReference>
<feature type="region of interest" description="Disordered" evidence="1">
    <location>
        <begin position="91"/>
        <end position="114"/>
    </location>
</feature>
<dbReference type="Pfam" id="PF16064">
    <property type="entry name" value="DUF4806"/>
    <property type="match status" value="1"/>
</dbReference>
<dbReference type="PANTHER" id="PTHR34153">
    <property type="entry name" value="SI:CH211-262H13.3-RELATED-RELATED"/>
    <property type="match status" value="1"/>
</dbReference>
<evidence type="ECO:0000313" key="4">
    <source>
        <dbReference type="Proteomes" id="UP000007819"/>
    </source>
</evidence>
<organism evidence="3 4">
    <name type="scientific">Acyrthosiphon pisum</name>
    <name type="common">Pea aphid</name>
    <dbReference type="NCBI Taxonomy" id="7029"/>
    <lineage>
        <taxon>Eukaryota</taxon>
        <taxon>Metazoa</taxon>
        <taxon>Ecdysozoa</taxon>
        <taxon>Arthropoda</taxon>
        <taxon>Hexapoda</taxon>
        <taxon>Insecta</taxon>
        <taxon>Pterygota</taxon>
        <taxon>Neoptera</taxon>
        <taxon>Paraneoptera</taxon>
        <taxon>Hemiptera</taxon>
        <taxon>Sternorrhyncha</taxon>
        <taxon>Aphidomorpha</taxon>
        <taxon>Aphidoidea</taxon>
        <taxon>Aphididae</taxon>
        <taxon>Macrosiphini</taxon>
        <taxon>Acyrthosiphon</taxon>
    </lineage>
</organism>
<dbReference type="AlphaFoldDB" id="A0A8R2NTA8"/>
<proteinExistence type="predicted"/>
<evidence type="ECO:0000259" key="2">
    <source>
        <dbReference type="Pfam" id="PF16064"/>
    </source>
</evidence>
<evidence type="ECO:0000256" key="1">
    <source>
        <dbReference type="SAM" id="MobiDB-lite"/>
    </source>
</evidence>
<dbReference type="GeneID" id="115034650"/>